<dbReference type="EMBL" id="LMTZ01000024">
    <property type="protein sequence ID" value="KST69431.1"/>
    <property type="molecule type" value="Genomic_DNA"/>
</dbReference>
<protein>
    <submittedName>
        <fullName evidence="3">Quinone oxidoreductase</fullName>
    </submittedName>
</protein>
<dbReference type="CDD" id="cd08272">
    <property type="entry name" value="MDR6"/>
    <property type="match status" value="1"/>
</dbReference>
<name>A0A0V7ZYB2_9CYAN</name>
<dbReference type="Gene3D" id="3.90.180.10">
    <property type="entry name" value="Medium-chain alcohol dehydrogenases, catalytic domain"/>
    <property type="match status" value="1"/>
</dbReference>
<evidence type="ECO:0000256" key="1">
    <source>
        <dbReference type="ARBA" id="ARBA00022857"/>
    </source>
</evidence>
<dbReference type="GO" id="GO:0016491">
    <property type="term" value="F:oxidoreductase activity"/>
    <property type="evidence" value="ECO:0007669"/>
    <property type="project" value="InterPro"/>
</dbReference>
<dbReference type="InterPro" id="IPR013154">
    <property type="entry name" value="ADH-like_N"/>
</dbReference>
<organism evidence="3 4">
    <name type="scientific">Mastigocoleus testarum BC008</name>
    <dbReference type="NCBI Taxonomy" id="371196"/>
    <lineage>
        <taxon>Bacteria</taxon>
        <taxon>Bacillati</taxon>
        <taxon>Cyanobacteriota</taxon>
        <taxon>Cyanophyceae</taxon>
        <taxon>Nostocales</taxon>
        <taxon>Hapalosiphonaceae</taxon>
        <taxon>Mastigocoleus</taxon>
    </lineage>
</organism>
<dbReference type="Pfam" id="PF13602">
    <property type="entry name" value="ADH_zinc_N_2"/>
    <property type="match status" value="1"/>
</dbReference>
<accession>A0A0V7ZYB2</accession>
<comment type="caution">
    <text evidence="3">The sequence shown here is derived from an EMBL/GenBank/DDBJ whole genome shotgun (WGS) entry which is preliminary data.</text>
</comment>
<evidence type="ECO:0000313" key="4">
    <source>
        <dbReference type="Proteomes" id="UP000053372"/>
    </source>
</evidence>
<dbReference type="InterPro" id="IPR020843">
    <property type="entry name" value="ER"/>
</dbReference>
<dbReference type="PANTHER" id="PTHR44154:SF1">
    <property type="entry name" value="QUINONE OXIDOREDUCTASE"/>
    <property type="match status" value="1"/>
</dbReference>
<dbReference type="InterPro" id="IPR011032">
    <property type="entry name" value="GroES-like_sf"/>
</dbReference>
<dbReference type="SMART" id="SM00829">
    <property type="entry name" value="PKS_ER"/>
    <property type="match status" value="1"/>
</dbReference>
<keyword evidence="4" id="KW-1185">Reference proteome</keyword>
<dbReference type="SUPFAM" id="SSF50129">
    <property type="entry name" value="GroES-like"/>
    <property type="match status" value="1"/>
</dbReference>
<dbReference type="Pfam" id="PF08240">
    <property type="entry name" value="ADH_N"/>
    <property type="match status" value="1"/>
</dbReference>
<dbReference type="InterPro" id="IPR051603">
    <property type="entry name" value="Zinc-ADH_QOR/CCCR"/>
</dbReference>
<keyword evidence="1" id="KW-0521">NADP</keyword>
<dbReference type="AlphaFoldDB" id="A0A0V7ZYB2"/>
<dbReference type="PANTHER" id="PTHR44154">
    <property type="entry name" value="QUINONE OXIDOREDUCTASE"/>
    <property type="match status" value="1"/>
</dbReference>
<gene>
    <name evidence="3" type="ORF">BC008_35510</name>
</gene>
<proteinExistence type="predicted"/>
<dbReference type="SUPFAM" id="SSF51735">
    <property type="entry name" value="NAD(P)-binding Rossmann-fold domains"/>
    <property type="match status" value="1"/>
</dbReference>
<dbReference type="Proteomes" id="UP000053372">
    <property type="component" value="Unassembled WGS sequence"/>
</dbReference>
<dbReference type="RefSeq" id="WP_027846067.1">
    <property type="nucleotide sequence ID" value="NZ_LMTZ01000024.1"/>
</dbReference>
<dbReference type="OrthoDB" id="9792162at2"/>
<evidence type="ECO:0000259" key="2">
    <source>
        <dbReference type="SMART" id="SM00829"/>
    </source>
</evidence>
<reference evidence="3 4" key="1">
    <citation type="journal article" date="2015" name="Genome Announc.">
        <title>Draft Genome of the Euendolithic (true boring) Cyanobacterium Mastigocoleus testarum strain BC008.</title>
        <authorList>
            <person name="Guida B.S."/>
            <person name="Garcia-Pichel F."/>
        </authorList>
    </citation>
    <scope>NUCLEOTIDE SEQUENCE [LARGE SCALE GENOMIC DNA]</scope>
    <source>
        <strain evidence="3 4">BC008</strain>
    </source>
</reference>
<evidence type="ECO:0000313" key="3">
    <source>
        <dbReference type="EMBL" id="KST69431.1"/>
    </source>
</evidence>
<dbReference type="Gene3D" id="3.40.50.720">
    <property type="entry name" value="NAD(P)-binding Rossmann-like Domain"/>
    <property type="match status" value="1"/>
</dbReference>
<dbReference type="InterPro" id="IPR036291">
    <property type="entry name" value="NAD(P)-bd_dom_sf"/>
</dbReference>
<sequence length="334" mass="35729">MKAIVIERFGQPSVFQTADLPIPEVLPHHVLIRVAATSINAVDVKIREGVVPDIAPSFPAILHGDVAGTIEKIGDNVEGFKVGDEVYGCAGGVKGMGGALAEYMLADARLVAHKPKSLTMLEAAALPLVSITAWEGLVDRAKIQPGQKVLVYGSTGGVGHIGVQLAKWVGATVYALISSEGKAMIASELGADFTINYRQTPIEEFVAEYTNGEGFDIVFDTVGNDNLQNAFKAAKLNGTVVSLVSLSQQDLTLLHAKGLTLHLVYMLLPMLFDVNRSHHSDILSQIAHLVDEGKLRPLLDSKSFRFVDVSAAHTYQESGNAIGKVTLEQSFEST</sequence>
<feature type="domain" description="Enoyl reductase (ER)" evidence="2">
    <location>
        <begin position="10"/>
        <end position="327"/>
    </location>
</feature>